<dbReference type="AlphaFoldDB" id="A0A248UBD4"/>
<dbReference type="SUPFAM" id="SSF56801">
    <property type="entry name" value="Acetyl-CoA synthetase-like"/>
    <property type="match status" value="1"/>
</dbReference>
<evidence type="ECO:0000313" key="2">
    <source>
        <dbReference type="EMBL" id="ASV84103.1"/>
    </source>
</evidence>
<dbReference type="Gene3D" id="3.40.50.980">
    <property type="match status" value="2"/>
</dbReference>
<reference evidence="2 3" key="1">
    <citation type="submission" date="2017-07" db="EMBL/GenBank/DDBJ databases">
        <title>Phylogenetic study on the rhizospheric bacterium Ochrobactrum sp. A44.</title>
        <authorList>
            <person name="Krzyzanowska D.M."/>
            <person name="Ossowicki A."/>
            <person name="Rajewska M."/>
            <person name="Maciag T."/>
            <person name="Kaczynski Z."/>
            <person name="Czerwicka M."/>
            <person name="Jafra S."/>
        </authorList>
    </citation>
    <scope>NUCLEOTIDE SEQUENCE [LARGE SCALE GENOMIC DNA]</scope>
    <source>
        <strain evidence="2 3">A44</strain>
    </source>
</reference>
<accession>A0A248UBD4</accession>
<organism evidence="2 3">
    <name type="scientific">Ochrobactrum quorumnocens</name>
    <dbReference type="NCBI Taxonomy" id="271865"/>
    <lineage>
        <taxon>Bacteria</taxon>
        <taxon>Pseudomonadati</taxon>
        <taxon>Pseudomonadota</taxon>
        <taxon>Alphaproteobacteria</taxon>
        <taxon>Hyphomicrobiales</taxon>
        <taxon>Brucellaceae</taxon>
        <taxon>Brucella/Ochrobactrum group</taxon>
        <taxon>Ochrobactrum</taxon>
    </lineage>
</organism>
<dbReference type="InterPro" id="IPR020459">
    <property type="entry name" value="AMP-binding"/>
</dbReference>
<evidence type="ECO:0000313" key="3">
    <source>
        <dbReference type="Proteomes" id="UP000215256"/>
    </source>
</evidence>
<dbReference type="KEGG" id="och:CES85_4895"/>
<dbReference type="GO" id="GO:0044550">
    <property type="term" value="P:secondary metabolite biosynthetic process"/>
    <property type="evidence" value="ECO:0007669"/>
    <property type="project" value="TreeGrafter"/>
</dbReference>
<proteinExistence type="predicted"/>
<name>A0A248UBD4_9HYPH</name>
<sequence>MKPGDRIGLLFDRSAETYITLLAVMKVGAAYVPLATAFPEDRTALIIDDAAVKLVISLRAYLARVEQMLVPHILIDACATEISQHSNARSDVATGAANLDEICYLLYTSGTTGRPKGVLIRHQSFCNCLRVAAVSYGYKPSDRVCHGMTIAFDFSAEEYWVLCGSHHCNPRTTSVDSGGRRTGRFST</sequence>
<dbReference type="Pfam" id="PF00501">
    <property type="entry name" value="AMP-binding"/>
    <property type="match status" value="1"/>
</dbReference>
<dbReference type="PANTHER" id="PTHR45527:SF1">
    <property type="entry name" value="FATTY ACID SYNTHASE"/>
    <property type="match status" value="1"/>
</dbReference>
<dbReference type="EMBL" id="CP022603">
    <property type="protein sequence ID" value="ASV84103.1"/>
    <property type="molecule type" value="Genomic_DNA"/>
</dbReference>
<dbReference type="Proteomes" id="UP000215256">
    <property type="component" value="Chromosome 2"/>
</dbReference>
<dbReference type="GO" id="GO:0005737">
    <property type="term" value="C:cytoplasm"/>
    <property type="evidence" value="ECO:0007669"/>
    <property type="project" value="TreeGrafter"/>
</dbReference>
<dbReference type="GO" id="GO:0031177">
    <property type="term" value="F:phosphopantetheine binding"/>
    <property type="evidence" value="ECO:0007669"/>
    <property type="project" value="TreeGrafter"/>
</dbReference>
<dbReference type="InterPro" id="IPR000873">
    <property type="entry name" value="AMP-dep_synth/lig_dom"/>
</dbReference>
<dbReference type="PANTHER" id="PTHR45527">
    <property type="entry name" value="NONRIBOSOMAL PEPTIDE SYNTHETASE"/>
    <property type="match status" value="1"/>
</dbReference>
<gene>
    <name evidence="2" type="ORF">CES85_4895</name>
</gene>
<protein>
    <submittedName>
        <fullName evidence="2">AMP-binding enzyme family protein</fullName>
    </submittedName>
</protein>
<feature type="domain" description="AMP-dependent synthetase/ligase" evidence="1">
    <location>
        <begin position="2"/>
        <end position="165"/>
    </location>
</feature>
<dbReference type="GO" id="GO:0043041">
    <property type="term" value="P:amino acid activation for nonribosomal peptide biosynthetic process"/>
    <property type="evidence" value="ECO:0007669"/>
    <property type="project" value="TreeGrafter"/>
</dbReference>
<dbReference type="PROSITE" id="PS00455">
    <property type="entry name" value="AMP_BINDING"/>
    <property type="match status" value="1"/>
</dbReference>
<dbReference type="PRINTS" id="PR00154">
    <property type="entry name" value="AMPBINDING"/>
</dbReference>
<dbReference type="InterPro" id="IPR020845">
    <property type="entry name" value="AMP-binding_CS"/>
</dbReference>
<evidence type="ECO:0000259" key="1">
    <source>
        <dbReference type="Pfam" id="PF00501"/>
    </source>
</evidence>